<keyword evidence="1" id="KW-0472">Membrane</keyword>
<feature type="domain" description="ABC transporter" evidence="2">
    <location>
        <begin position="1300"/>
        <end position="1519"/>
    </location>
</feature>
<feature type="transmembrane region" description="Helical" evidence="1">
    <location>
        <begin position="1200"/>
        <end position="1223"/>
    </location>
</feature>
<dbReference type="Pfam" id="PF00005">
    <property type="entry name" value="ABC_tran"/>
    <property type="match status" value="2"/>
</dbReference>
<feature type="transmembrane region" description="Helical" evidence="1">
    <location>
        <begin position="305"/>
        <end position="333"/>
    </location>
</feature>
<accession>A0ABD2VSN2</accession>
<feature type="transmembrane region" description="Helical" evidence="1">
    <location>
        <begin position="816"/>
        <end position="836"/>
    </location>
</feature>
<dbReference type="PROSITE" id="PS50893">
    <property type="entry name" value="ABC_TRANSPORTER_2"/>
    <property type="match status" value="2"/>
</dbReference>
<gene>
    <name evidence="3" type="ORF">TKK_020461</name>
</gene>
<feature type="domain" description="ABC transporter" evidence="2">
    <location>
        <begin position="490"/>
        <end position="726"/>
    </location>
</feature>
<dbReference type="EMBL" id="JBJJXI010000184">
    <property type="protein sequence ID" value="KAL3383663.1"/>
    <property type="molecule type" value="Genomic_DNA"/>
</dbReference>
<keyword evidence="1" id="KW-0812">Transmembrane</keyword>
<organism evidence="3 4">
    <name type="scientific">Trichogramma kaykai</name>
    <dbReference type="NCBI Taxonomy" id="54128"/>
    <lineage>
        <taxon>Eukaryota</taxon>
        <taxon>Metazoa</taxon>
        <taxon>Ecdysozoa</taxon>
        <taxon>Arthropoda</taxon>
        <taxon>Hexapoda</taxon>
        <taxon>Insecta</taxon>
        <taxon>Pterygota</taxon>
        <taxon>Neoptera</taxon>
        <taxon>Endopterygota</taxon>
        <taxon>Hymenoptera</taxon>
        <taxon>Apocrita</taxon>
        <taxon>Proctotrupomorpha</taxon>
        <taxon>Chalcidoidea</taxon>
        <taxon>Trichogrammatidae</taxon>
        <taxon>Trichogramma</taxon>
    </lineage>
</organism>
<dbReference type="InterPro" id="IPR026082">
    <property type="entry name" value="ABCA"/>
</dbReference>
<evidence type="ECO:0000259" key="2">
    <source>
        <dbReference type="PROSITE" id="PS50893"/>
    </source>
</evidence>
<evidence type="ECO:0000313" key="3">
    <source>
        <dbReference type="EMBL" id="KAL3383663.1"/>
    </source>
</evidence>
<feature type="transmembrane region" description="Helical" evidence="1">
    <location>
        <begin position="1067"/>
        <end position="1088"/>
    </location>
</feature>
<comment type="caution">
    <text evidence="3">The sequence shown here is derived from an EMBL/GenBank/DDBJ whole genome shotgun (WGS) entry which is preliminary data.</text>
</comment>
<name>A0ABD2VSN2_9HYME</name>
<dbReference type="Gene3D" id="3.40.50.300">
    <property type="entry name" value="P-loop containing nucleotide triphosphate hydrolases"/>
    <property type="match status" value="2"/>
</dbReference>
<dbReference type="PANTHER" id="PTHR19229:SF260">
    <property type="entry name" value="ABC TRANSPORTER DOMAIN-CONTAINING PROTEIN"/>
    <property type="match status" value="1"/>
</dbReference>
<feature type="transmembrane region" description="Helical" evidence="1">
    <location>
        <begin position="264"/>
        <end position="285"/>
    </location>
</feature>
<feature type="transmembrane region" description="Helical" evidence="1">
    <location>
        <begin position="28"/>
        <end position="46"/>
    </location>
</feature>
<feature type="transmembrane region" description="Helical" evidence="1">
    <location>
        <begin position="980"/>
        <end position="1005"/>
    </location>
</feature>
<dbReference type="InterPro" id="IPR003439">
    <property type="entry name" value="ABC_transporter-like_ATP-bd"/>
</dbReference>
<keyword evidence="4" id="KW-1185">Reference proteome</keyword>
<dbReference type="SUPFAM" id="SSF52540">
    <property type="entry name" value="P-loop containing nucleoside triphosphate hydrolases"/>
    <property type="match status" value="2"/>
</dbReference>
<feature type="transmembrane region" description="Helical" evidence="1">
    <location>
        <begin position="1125"/>
        <end position="1147"/>
    </location>
</feature>
<dbReference type="Proteomes" id="UP001627154">
    <property type="component" value="Unassembled WGS sequence"/>
</dbReference>
<feature type="transmembrane region" description="Helical" evidence="1">
    <location>
        <begin position="374"/>
        <end position="391"/>
    </location>
</feature>
<keyword evidence="1" id="KW-1133">Transmembrane helix</keyword>
<feature type="transmembrane region" description="Helical" evidence="1">
    <location>
        <begin position="1026"/>
        <end position="1052"/>
    </location>
</feature>
<evidence type="ECO:0000256" key="1">
    <source>
        <dbReference type="SAM" id="Phobius"/>
    </source>
</evidence>
<feature type="transmembrane region" description="Helical" evidence="1">
    <location>
        <begin position="345"/>
        <end position="368"/>
    </location>
</feature>
<protein>
    <recommendedName>
        <fullName evidence="2">ABC transporter domain-containing protein</fullName>
    </recommendedName>
</protein>
<sequence>MSIGEFCHKVKLIVATQWRVRFYSCRRHFYACFVPWVVWLILHTMHSHHLPLPRDRFELHDSSLNITALRPMKLENEHAVYYAPKNDFTDRLMQTFRNDCFPPTPRNDRDAWDNYYRTRFSIRIEGFPSEKELLKAYRAIEVKESDSRYSKPRTNYAGVIFAANVSEASKTLHYKIQSRYLNYDRLFYEQIDWWQSAGDEYLIETNRILATQACLDASFIKLKTENKPARPKYDIALKRLNLPNERDFSKIDYVYTSYVTKLPIATALILASLLVPIAFEVYYVILDHKHGIDILLDSNGVSRAMYYFIAYIHSIVYLSFIIMIGALLTCNMFDYTGSFFVQSDTSLLIVLLTLFAAQYTVLLINIFLIMRNTFLIISTWLASFVGTLLLSAMPIQNICFETLVLLGIYFPSAWYFNILRVAEYLEMNREGLLWRDVLDNSFLQTPQLAMGFAMLLSIFVVLYFVIATLLWAKPSITRQLKVKIKSESSLIYPNVEETSPKSNPVIELKNVNVFNNDASLRNVSIEFYEGEITSVIECNGQSNHTLLRALSEPQLSEMAIKMPKHKVGIFTGTDCFISNLTAHENLRFMAQLRNEGKCSYEIIQDIDDIAQTFKLPHAFDWIKAKNLKKGQQRRLSLAMTMVGDTNLVLLSNPTKGLDKDDICIIWDALQKLRNYKKAIIVSTGSMSEAEVISDRIAVLTNGKLECYGTPKYLKERYAPEACFGYAARKWKDSDETDEGSDELRNLNKQPKKVLGEPTLADLFSDVHEAIEVQELASPFVNYNKLLDADDPMKKLKKLRDTRRYVLNRYLRRRKSIFLMSTIFGLLLLGVAEHISILNMPIINVPETIKITPNMYQNAETYVSAFNESIENNYGSFNHWKSVKLAGANLTNALYQRAKDQLATFGSRLVAAAEFSETANGTIVGSAIFTSKAVYSLPISLNLANNALLKYMTDFEHDIRVHLQRIPTMDSLFTYRDYNEWVAVSWALSFLTWLVLLVRNFLYLPLEENVKKMKHLQIMAGMPKTVYWGYWPFYDLVLGLACIAVVLSTIFYLDVYKGAHFHTPESMTLISLSCVYFLLSGLGISYIFSCIRMNKTFVARMMIGVIIVTSIADFILIAVVDRHAVNWLNLVTYFSPYHALFMSIVSICQTNLVNNKCTFTPNEYQDPKCTEYRYDACCRMQCYDGVCKYPMRYMEFYGRDIPLVVPFVYSVILPFFIFFILYVVESPRKYCHQFLSHLRSKTILRNFETPSESMIKEKQVISQKVAELKGETYSFANQYLQNENQPPKRNGDVPCLDDEVIIVHELCKRSFTKQLVYDVSFRVHEGECLGIVSPYKAGKSTLLEMIVGVQIPDDGSIFIKGKNFRFKQDEILEKMAYCPQENFLYDELTIAEHFHIFSRLRNLSEKLGVAETDYWSNVFQIKKYLKFKGNALTTNVRKRTMMALTVMGGPELLILDQPTAGCNAYSKRIIWTVIKSLKAARCTILIATDNFDEADILCDRVSMIVKGQLMNNLVPKSHEE</sequence>
<feature type="transmembrane region" description="Helical" evidence="1">
    <location>
        <begin position="448"/>
        <end position="472"/>
    </location>
</feature>
<evidence type="ECO:0000313" key="4">
    <source>
        <dbReference type="Proteomes" id="UP001627154"/>
    </source>
</evidence>
<proteinExistence type="predicted"/>
<feature type="transmembrane region" description="Helical" evidence="1">
    <location>
        <begin position="1100"/>
        <end position="1119"/>
    </location>
</feature>
<reference evidence="3 4" key="1">
    <citation type="journal article" date="2024" name="bioRxiv">
        <title>A reference genome for Trichogramma kaykai: A tiny desert-dwelling parasitoid wasp with competing sex-ratio distorters.</title>
        <authorList>
            <person name="Culotta J."/>
            <person name="Lindsey A.R."/>
        </authorList>
    </citation>
    <scope>NUCLEOTIDE SEQUENCE [LARGE SCALE GENOMIC DNA]</scope>
    <source>
        <strain evidence="3 4">KSX58</strain>
    </source>
</reference>
<dbReference type="PANTHER" id="PTHR19229">
    <property type="entry name" value="ATP-BINDING CASSETTE TRANSPORTER SUBFAMILY A ABCA"/>
    <property type="match status" value="1"/>
</dbReference>
<dbReference type="InterPro" id="IPR027417">
    <property type="entry name" value="P-loop_NTPase"/>
</dbReference>